<dbReference type="AlphaFoldDB" id="A0A9P6B2B4"/>
<protein>
    <recommendedName>
        <fullName evidence="10">Transmembrane protein 188</fullName>
    </recommendedName>
</protein>
<evidence type="ECO:0000256" key="12">
    <source>
        <dbReference type="SAM" id="Phobius"/>
    </source>
</evidence>
<dbReference type="InterPro" id="IPR019168">
    <property type="entry name" value="NEP1-R1"/>
</dbReference>
<feature type="compositionally biased region" description="Polar residues" evidence="11">
    <location>
        <begin position="202"/>
        <end position="218"/>
    </location>
</feature>
<dbReference type="EMBL" id="MU128943">
    <property type="protein sequence ID" value="KAF9516092.1"/>
    <property type="molecule type" value="Genomic_DNA"/>
</dbReference>
<evidence type="ECO:0000313" key="13">
    <source>
        <dbReference type="EMBL" id="KAF9516092.1"/>
    </source>
</evidence>
<dbReference type="GO" id="GO:0006629">
    <property type="term" value="P:lipid metabolic process"/>
    <property type="evidence" value="ECO:0007669"/>
    <property type="project" value="UniProtKB-KW"/>
</dbReference>
<dbReference type="PANTHER" id="PTHR20996">
    <property type="entry name" value="NUCLEAR ENVELOPE PHOSPHATASE-REGULATORY SUBUNIT 1"/>
    <property type="match status" value="1"/>
</dbReference>
<dbReference type="PANTHER" id="PTHR20996:SF1">
    <property type="entry name" value="NUCLEAR ENVELOPE PHOSPHATASE-REGULATORY SUBUNIT 1"/>
    <property type="match status" value="1"/>
</dbReference>
<gene>
    <name evidence="13" type="ORF">BS47DRAFT_702065</name>
</gene>
<reference evidence="13" key="1">
    <citation type="journal article" date="2020" name="Nat. Commun.">
        <title>Large-scale genome sequencing of mycorrhizal fungi provides insights into the early evolution of symbiotic traits.</title>
        <authorList>
            <person name="Miyauchi S."/>
            <person name="Kiss E."/>
            <person name="Kuo A."/>
            <person name="Drula E."/>
            <person name="Kohler A."/>
            <person name="Sanchez-Garcia M."/>
            <person name="Morin E."/>
            <person name="Andreopoulos B."/>
            <person name="Barry K.W."/>
            <person name="Bonito G."/>
            <person name="Buee M."/>
            <person name="Carver A."/>
            <person name="Chen C."/>
            <person name="Cichocki N."/>
            <person name="Clum A."/>
            <person name="Culley D."/>
            <person name="Crous P.W."/>
            <person name="Fauchery L."/>
            <person name="Girlanda M."/>
            <person name="Hayes R.D."/>
            <person name="Keri Z."/>
            <person name="LaButti K."/>
            <person name="Lipzen A."/>
            <person name="Lombard V."/>
            <person name="Magnuson J."/>
            <person name="Maillard F."/>
            <person name="Murat C."/>
            <person name="Nolan M."/>
            <person name="Ohm R.A."/>
            <person name="Pangilinan J."/>
            <person name="Pereira M.F."/>
            <person name="Perotto S."/>
            <person name="Peter M."/>
            <person name="Pfister S."/>
            <person name="Riley R."/>
            <person name="Sitrit Y."/>
            <person name="Stielow J.B."/>
            <person name="Szollosi G."/>
            <person name="Zifcakova L."/>
            <person name="Stursova M."/>
            <person name="Spatafora J.W."/>
            <person name="Tedersoo L."/>
            <person name="Vaario L.M."/>
            <person name="Yamada A."/>
            <person name="Yan M."/>
            <person name="Wang P."/>
            <person name="Xu J."/>
            <person name="Bruns T."/>
            <person name="Baldrian P."/>
            <person name="Vilgalys R."/>
            <person name="Dunand C."/>
            <person name="Henrissat B."/>
            <person name="Grigoriev I.V."/>
            <person name="Hibbett D."/>
            <person name="Nagy L.G."/>
            <person name="Martin F.M."/>
        </authorList>
    </citation>
    <scope>NUCLEOTIDE SEQUENCE</scope>
    <source>
        <strain evidence="13">UP504</strain>
    </source>
</reference>
<keyword evidence="7" id="KW-0443">Lipid metabolism</keyword>
<feature type="region of interest" description="Disordered" evidence="11">
    <location>
        <begin position="124"/>
        <end position="163"/>
    </location>
</feature>
<evidence type="ECO:0000256" key="6">
    <source>
        <dbReference type="ARBA" id="ARBA00022989"/>
    </source>
</evidence>
<comment type="similarity">
    <text evidence="3">Belongs to the CNEP1R1 family.</text>
</comment>
<dbReference type="GO" id="GO:0019888">
    <property type="term" value="F:protein phosphatase regulator activity"/>
    <property type="evidence" value="ECO:0007669"/>
    <property type="project" value="InterPro"/>
</dbReference>
<evidence type="ECO:0000256" key="11">
    <source>
        <dbReference type="SAM" id="MobiDB-lite"/>
    </source>
</evidence>
<feature type="region of interest" description="Disordered" evidence="11">
    <location>
        <begin position="1"/>
        <end position="20"/>
    </location>
</feature>
<evidence type="ECO:0000256" key="8">
    <source>
        <dbReference type="ARBA" id="ARBA00023136"/>
    </source>
</evidence>
<keyword evidence="4" id="KW-0963">Cytoplasm</keyword>
<dbReference type="GO" id="GO:0005737">
    <property type="term" value="C:cytoplasm"/>
    <property type="evidence" value="ECO:0007669"/>
    <property type="project" value="UniProtKB-SubCell"/>
</dbReference>
<feature type="compositionally biased region" description="Basic and acidic residues" evidence="11">
    <location>
        <begin position="154"/>
        <end position="163"/>
    </location>
</feature>
<evidence type="ECO:0000256" key="7">
    <source>
        <dbReference type="ARBA" id="ARBA00023098"/>
    </source>
</evidence>
<keyword evidence="6 12" id="KW-1133">Transmembrane helix</keyword>
<evidence type="ECO:0000256" key="5">
    <source>
        <dbReference type="ARBA" id="ARBA00022692"/>
    </source>
</evidence>
<feature type="compositionally biased region" description="Polar residues" evidence="11">
    <location>
        <begin position="1"/>
        <end position="13"/>
    </location>
</feature>
<keyword evidence="8 12" id="KW-0472">Membrane</keyword>
<accession>A0A9P6B2B4</accession>
<feature type="compositionally biased region" description="Basic and acidic residues" evidence="11">
    <location>
        <begin position="189"/>
        <end position="200"/>
    </location>
</feature>
<evidence type="ECO:0000256" key="1">
    <source>
        <dbReference type="ARBA" id="ARBA00004232"/>
    </source>
</evidence>
<organism evidence="13 14">
    <name type="scientific">Hydnum rufescens UP504</name>
    <dbReference type="NCBI Taxonomy" id="1448309"/>
    <lineage>
        <taxon>Eukaryota</taxon>
        <taxon>Fungi</taxon>
        <taxon>Dikarya</taxon>
        <taxon>Basidiomycota</taxon>
        <taxon>Agaricomycotina</taxon>
        <taxon>Agaricomycetes</taxon>
        <taxon>Cantharellales</taxon>
        <taxon>Hydnaceae</taxon>
        <taxon>Hydnum</taxon>
    </lineage>
</organism>
<keyword evidence="14" id="KW-1185">Reference proteome</keyword>
<dbReference type="OrthoDB" id="5599171at2759"/>
<evidence type="ECO:0000256" key="9">
    <source>
        <dbReference type="ARBA" id="ARBA00023242"/>
    </source>
</evidence>
<comment type="subcellular location">
    <subcellularLocation>
        <location evidence="2">Cytoplasm</location>
    </subcellularLocation>
    <subcellularLocation>
        <location evidence="1">Nucleus membrane</location>
        <topology evidence="1">Multi-pass membrane protein</topology>
    </subcellularLocation>
</comment>
<feature type="region of interest" description="Disordered" evidence="11">
    <location>
        <begin position="180"/>
        <end position="246"/>
    </location>
</feature>
<evidence type="ECO:0000256" key="4">
    <source>
        <dbReference type="ARBA" id="ARBA00022490"/>
    </source>
</evidence>
<sequence length="275" mass="30402">MARTPSRTPTPKSFQPPGDAGTYRDLLLFEERLKTNAARLQRRKRRYQMAWPLNHLLRLPPISLPGDVVLPTYITHSAFLVAVTTLVLFYASGLYAEKISYANRYVPHANRALRSFNMYLNTPQANHRGNPDFARGTRRTTPINPIPPSSNPRAFERKRGERDLADAAAAASARFWGWLPGARGKHPPSRKEVGAERADGGRTSQTPRSLTPVNKSPGSPSPGRTLRRPRSLSVEEGQGLKSQLGPRLPAMVANEGEECYSFLLGNAEDPVLIGS</sequence>
<proteinExistence type="inferred from homology"/>
<name>A0A9P6B2B4_9AGAM</name>
<keyword evidence="5 12" id="KW-0812">Transmembrane</keyword>
<dbReference type="GO" id="GO:0031965">
    <property type="term" value="C:nuclear membrane"/>
    <property type="evidence" value="ECO:0007669"/>
    <property type="project" value="UniProtKB-SubCell"/>
</dbReference>
<dbReference type="GO" id="GO:0071595">
    <property type="term" value="C:Nem1-Spo7 phosphatase complex"/>
    <property type="evidence" value="ECO:0007669"/>
    <property type="project" value="InterPro"/>
</dbReference>
<evidence type="ECO:0000313" key="14">
    <source>
        <dbReference type="Proteomes" id="UP000886523"/>
    </source>
</evidence>
<comment type="caution">
    <text evidence="13">The sequence shown here is derived from an EMBL/GenBank/DDBJ whole genome shotgun (WGS) entry which is preliminary data.</text>
</comment>
<evidence type="ECO:0000256" key="3">
    <source>
        <dbReference type="ARBA" id="ARBA00010998"/>
    </source>
</evidence>
<dbReference type="Pfam" id="PF03907">
    <property type="entry name" value="Spo7"/>
    <property type="match status" value="1"/>
</dbReference>
<evidence type="ECO:0000256" key="10">
    <source>
        <dbReference type="ARBA" id="ARBA00030458"/>
    </source>
</evidence>
<feature type="transmembrane region" description="Helical" evidence="12">
    <location>
        <begin position="73"/>
        <end position="96"/>
    </location>
</feature>
<evidence type="ECO:0000256" key="2">
    <source>
        <dbReference type="ARBA" id="ARBA00004496"/>
    </source>
</evidence>
<dbReference type="Proteomes" id="UP000886523">
    <property type="component" value="Unassembled WGS sequence"/>
</dbReference>
<dbReference type="InterPro" id="IPR005605">
    <property type="entry name" value="Spo7"/>
</dbReference>
<keyword evidence="9" id="KW-0539">Nucleus</keyword>